<feature type="transmembrane region" description="Helical" evidence="1">
    <location>
        <begin position="271"/>
        <end position="290"/>
    </location>
</feature>
<keyword evidence="1" id="KW-1133">Transmembrane helix</keyword>
<protein>
    <submittedName>
        <fullName evidence="3">4-amino-4-deoxy-L-arabinose transferase and related glycosyltransferases of PMT family-like</fullName>
    </submittedName>
</protein>
<feature type="transmembrane region" description="Helical" evidence="1">
    <location>
        <begin position="146"/>
        <end position="164"/>
    </location>
</feature>
<dbReference type="KEGG" id="rru:Rru_A1924"/>
<dbReference type="EMBL" id="CP000230">
    <property type="protein sequence ID" value="ABC22724.1"/>
    <property type="molecule type" value="Genomic_DNA"/>
</dbReference>
<feature type="transmembrane region" description="Helical" evidence="1">
    <location>
        <begin position="171"/>
        <end position="187"/>
    </location>
</feature>
<dbReference type="AlphaFoldDB" id="Q2RT21"/>
<dbReference type="InterPro" id="IPR038731">
    <property type="entry name" value="RgtA/B/C-like"/>
</dbReference>
<feature type="domain" description="Glycosyltransferase RgtA/B/C/D-like" evidence="2">
    <location>
        <begin position="73"/>
        <end position="236"/>
    </location>
</feature>
<name>Q2RT21_RHORT</name>
<gene>
    <name evidence="3" type="ordered locus">Rru_A1924</name>
</gene>
<dbReference type="STRING" id="269796.Rru_A1924"/>
<feature type="transmembrane region" description="Helical" evidence="1">
    <location>
        <begin position="369"/>
        <end position="390"/>
    </location>
</feature>
<evidence type="ECO:0000313" key="3">
    <source>
        <dbReference type="EMBL" id="ABC22724.1"/>
    </source>
</evidence>
<keyword evidence="4" id="KW-1185">Reference proteome</keyword>
<dbReference type="PATRIC" id="fig|269796.9.peg.2007"/>
<evidence type="ECO:0000259" key="2">
    <source>
        <dbReference type="Pfam" id="PF13231"/>
    </source>
</evidence>
<keyword evidence="3" id="KW-0808">Transferase</keyword>
<dbReference type="eggNOG" id="COG1807">
    <property type="taxonomic scope" value="Bacteria"/>
</dbReference>
<reference evidence="3 4" key="1">
    <citation type="journal article" date="2011" name="Stand. Genomic Sci.">
        <title>Complete genome sequence of Rhodospirillum rubrum type strain (S1).</title>
        <authorList>
            <person name="Munk A.C."/>
            <person name="Copeland A."/>
            <person name="Lucas S."/>
            <person name="Lapidus A."/>
            <person name="Del Rio T.G."/>
            <person name="Barry K."/>
            <person name="Detter J.C."/>
            <person name="Hammon N."/>
            <person name="Israni S."/>
            <person name="Pitluck S."/>
            <person name="Brettin T."/>
            <person name="Bruce D."/>
            <person name="Han C."/>
            <person name="Tapia R."/>
            <person name="Gilna P."/>
            <person name="Schmutz J."/>
            <person name="Larimer F."/>
            <person name="Land M."/>
            <person name="Kyrpides N.C."/>
            <person name="Mavromatis K."/>
            <person name="Richardson P."/>
            <person name="Rohde M."/>
            <person name="Goker M."/>
            <person name="Klenk H.P."/>
            <person name="Zhang Y."/>
            <person name="Roberts G.P."/>
            <person name="Reslewic S."/>
            <person name="Schwartz D.C."/>
        </authorList>
    </citation>
    <scope>NUCLEOTIDE SEQUENCE [LARGE SCALE GENOMIC DNA]</scope>
    <source>
        <strain evidence="4">ATCC 11170 / ATH 1.1.1 / DSM 467 / LMG 4362 / NCIMB 8255 / S1</strain>
    </source>
</reference>
<accession>Q2RT21</accession>
<keyword evidence="1" id="KW-0472">Membrane</keyword>
<dbReference type="RefSeq" id="WP_011389677.1">
    <property type="nucleotide sequence ID" value="NC_007643.1"/>
</dbReference>
<feature type="transmembrane region" description="Helical" evidence="1">
    <location>
        <begin position="217"/>
        <end position="236"/>
    </location>
</feature>
<dbReference type="EnsemblBacteria" id="ABC22724">
    <property type="protein sequence ID" value="ABC22724"/>
    <property type="gene ID" value="Rru_A1924"/>
</dbReference>
<keyword evidence="1" id="KW-0812">Transmembrane</keyword>
<feature type="transmembrane region" description="Helical" evidence="1">
    <location>
        <begin position="338"/>
        <end position="357"/>
    </location>
</feature>
<evidence type="ECO:0000256" key="1">
    <source>
        <dbReference type="SAM" id="Phobius"/>
    </source>
</evidence>
<proteinExistence type="predicted"/>
<dbReference type="GO" id="GO:0016740">
    <property type="term" value="F:transferase activity"/>
    <property type="evidence" value="ECO:0007669"/>
    <property type="project" value="UniProtKB-KW"/>
</dbReference>
<evidence type="ECO:0000313" key="4">
    <source>
        <dbReference type="Proteomes" id="UP000001929"/>
    </source>
</evidence>
<feature type="transmembrane region" description="Helical" evidence="1">
    <location>
        <begin position="123"/>
        <end position="140"/>
    </location>
</feature>
<dbReference type="Pfam" id="PF13231">
    <property type="entry name" value="PMT_2"/>
    <property type="match status" value="1"/>
</dbReference>
<sequence>MTAIAFWLRRPFDRALPAARALVASPLALALAVALLLGLQLAIQGAVFSGFPRDEIESIFWGQGWALGYDIQQPPLHNWIAGLTTAGLGVTPLAFALIRMGTIALMLLFVWLGTRAAAGGDRVAAGLAVLGLLASVMFGLQIFLNLTHTLTLLCAVAFCFWTLTRVARPEAGLGAYLLVGLGLGLGALAKYSFALVALGLLIGALTHPILRRRLIDWRTLAALAVAGLIVTPHGLWLRGADHTVLAEMPELLHAAPLPPLQRAWDILRTGWIDPLAGVIVPLALLALCLPGFVKPGLPTSAGDPSRPWRRLLIVAVVTTLALVTLVTLAAGGNRLRDHYLMPAALLLPIWAALRATALRRGAPAEGRAAFGLCAAAALLAAGLALAMTVIRPLTCDRCLTDLPVDRWEQAVREAGFDGGTLVSGSLDNAAALFTRFPGSRLVWRAPGVPLRGDGASTQGEGCLIVLDPKRPEADRQSLEGWLAEHLEAPTPPAPPPLLQAEGRLRSVLGNRTETLYFVVYPQGIGQCR</sequence>
<feature type="transmembrane region" description="Helical" evidence="1">
    <location>
        <begin position="21"/>
        <end position="43"/>
    </location>
</feature>
<organism evidence="3 4">
    <name type="scientific">Rhodospirillum rubrum (strain ATCC 11170 / ATH 1.1.1 / DSM 467 / LMG 4362 / NCIMB 8255 / S1)</name>
    <dbReference type="NCBI Taxonomy" id="269796"/>
    <lineage>
        <taxon>Bacteria</taxon>
        <taxon>Pseudomonadati</taxon>
        <taxon>Pseudomonadota</taxon>
        <taxon>Alphaproteobacteria</taxon>
        <taxon>Rhodospirillales</taxon>
        <taxon>Rhodospirillaceae</taxon>
        <taxon>Rhodospirillum</taxon>
    </lineage>
</organism>
<feature type="transmembrane region" description="Helical" evidence="1">
    <location>
        <begin position="311"/>
        <end position="332"/>
    </location>
</feature>
<feature type="transmembrane region" description="Helical" evidence="1">
    <location>
        <begin position="93"/>
        <end position="111"/>
    </location>
</feature>
<dbReference type="HOGENOM" id="CLU_515679_0_0_5"/>
<dbReference type="Proteomes" id="UP000001929">
    <property type="component" value="Chromosome"/>
</dbReference>